<dbReference type="PANTHER" id="PTHR30466:SF11">
    <property type="entry name" value="FLAVIN-DEPENDENT MONOOXYGENASE, REDUCTASE SUBUNIT HSAB"/>
    <property type="match status" value="1"/>
</dbReference>
<dbReference type="SMART" id="SM00903">
    <property type="entry name" value="Flavin_Reduct"/>
    <property type="match status" value="1"/>
</dbReference>
<name>A0A380TJD5_9ZZZZ</name>
<gene>
    <name evidence="4" type="ORF">DF3PB_740012</name>
</gene>
<comment type="similarity">
    <text evidence="1">Belongs to the non-flavoprotein flavin reductase family.</text>
</comment>
<dbReference type="Pfam" id="PF01613">
    <property type="entry name" value="Flavin_Reduct"/>
    <property type="match status" value="1"/>
</dbReference>
<protein>
    <submittedName>
        <fullName evidence="4">Flavin reductase</fullName>
    </submittedName>
</protein>
<evidence type="ECO:0000259" key="3">
    <source>
        <dbReference type="SMART" id="SM00903"/>
    </source>
</evidence>
<dbReference type="InterPro" id="IPR012349">
    <property type="entry name" value="Split_barrel_FMN-bd"/>
</dbReference>
<dbReference type="InterPro" id="IPR002563">
    <property type="entry name" value="Flavin_Rdtase-like_dom"/>
</dbReference>
<dbReference type="GO" id="GO:0042602">
    <property type="term" value="F:riboflavin reductase (NADPH) activity"/>
    <property type="evidence" value="ECO:0007669"/>
    <property type="project" value="TreeGrafter"/>
</dbReference>
<accession>A0A380TJD5</accession>
<dbReference type="GO" id="GO:0010181">
    <property type="term" value="F:FMN binding"/>
    <property type="evidence" value="ECO:0007669"/>
    <property type="project" value="InterPro"/>
</dbReference>
<dbReference type="SUPFAM" id="SSF50475">
    <property type="entry name" value="FMN-binding split barrel"/>
    <property type="match status" value="1"/>
</dbReference>
<dbReference type="EMBL" id="UIDG01000628">
    <property type="protein sequence ID" value="SUS08560.1"/>
    <property type="molecule type" value="Genomic_DNA"/>
</dbReference>
<dbReference type="Gene3D" id="2.30.110.10">
    <property type="entry name" value="Electron Transport, Fmn-binding Protein, Chain A"/>
    <property type="match status" value="1"/>
</dbReference>
<evidence type="ECO:0000256" key="1">
    <source>
        <dbReference type="ARBA" id="ARBA00008898"/>
    </source>
</evidence>
<evidence type="ECO:0000256" key="2">
    <source>
        <dbReference type="ARBA" id="ARBA00023002"/>
    </source>
</evidence>
<organism evidence="4">
    <name type="scientific">metagenome</name>
    <dbReference type="NCBI Taxonomy" id="256318"/>
    <lineage>
        <taxon>unclassified sequences</taxon>
        <taxon>metagenomes</taxon>
    </lineage>
</organism>
<keyword evidence="2" id="KW-0560">Oxidoreductase</keyword>
<dbReference type="AlphaFoldDB" id="A0A380TJD5"/>
<sequence>MTETQTDFRLALSRFASGVCVVTATDPGGRAYGVTISSFCSLSLDPPLVLFCIGKKTSGLEACARGAAFAVNVLSEQQLHLSDVFARKEHDKFADVAFTVGGNGCRILEGCLATLECSRVETYEGGDHLIVVGRVDQMAYADGGLPLLRFTGRYRRIGGEL</sequence>
<reference evidence="4" key="1">
    <citation type="submission" date="2018-07" db="EMBL/GenBank/DDBJ databases">
        <authorList>
            <person name="Quirk P.G."/>
            <person name="Krulwich T.A."/>
        </authorList>
    </citation>
    <scope>NUCLEOTIDE SEQUENCE</scope>
</reference>
<dbReference type="InterPro" id="IPR050268">
    <property type="entry name" value="NADH-dep_flavin_reductase"/>
</dbReference>
<evidence type="ECO:0000313" key="4">
    <source>
        <dbReference type="EMBL" id="SUS08560.1"/>
    </source>
</evidence>
<proteinExistence type="inferred from homology"/>
<dbReference type="PANTHER" id="PTHR30466">
    <property type="entry name" value="FLAVIN REDUCTASE"/>
    <property type="match status" value="1"/>
</dbReference>
<feature type="domain" description="Flavin reductase like" evidence="3">
    <location>
        <begin position="12"/>
        <end position="156"/>
    </location>
</feature>